<feature type="domain" description="ATPase AAA-type core" evidence="13">
    <location>
        <begin position="56"/>
        <end position="201"/>
    </location>
</feature>
<feature type="repeat" description="PPR" evidence="12">
    <location>
        <begin position="709"/>
        <end position="743"/>
    </location>
</feature>
<evidence type="ECO:0000256" key="11">
    <source>
        <dbReference type="ARBA" id="ARBA00073314"/>
    </source>
</evidence>
<sequence length="1065" mass="121284">MGVENPAEQAQILLRTRLCNPNFIYTIFSDSPDSNYSKLKYIMSSSVTEACNNSALLLGPRGCGKVAILEMVIKDLLQEYPDTICVIKLNGLLHSEDNCALKEIARQLCIENQLVFSKMASFDDNSQFVIAMLRECGLAHKTIIFVLDEFDLFTQGKQRLLYSLLDAMQSVTSQAVVVGVSCRLDADQLLEKRVRSRFSHRKLLFLPPSQEDLQKFASVSHMDTKSGFLSLDNFKTSLSSIQRQPKLEALQDCTILELYILVCLRRLEGKEQETTNFNSSTKTYIIRSKHQTIMHGMYASGCAFEHLLQRQLISLVDNRGHSQSLEFRPVKLLISSHELHQGLKAYRSCPFQCPSKIKINNITRTGSNNGGNGIRENPFTDSDIQRLILNKIEERGWVTGEEFWVVPDCFHSLIYDSDLLVKILSSIRCRPRVALRLFRWAEGQKGFKYSEFTFCTILDILIQNGWVKSAYWVVERVISSNMHKVVDLLVDGYLNLKVSVEILNLFLRIYTKNANVDQCLLVFQKMLRNEMMPDVKNCNRILRNLRDRNLVAKAREVYKMMGEFGIMSTIITYNTMLDLFCREGEVEQALDLLSEMERRECYPNDVTYNILINGLSKKGEFNHARGLIGEMLNKGLRVSAHTYNPLIYGYCIKGMVVEALSLGEEMEVRGVSPTVSTYNTFIYALCRQGQASEARYWFSVMLKKNLVPDIMSYNPLIYGYCRLGDIDEAFSLLHDLRSRGLFPTVITYNTIMDGLCKKGNLEDAKQMKEEMMRHGISPDVFTYTILVHGSCKAGNLPMAKELFDEMLQRGLEPDCIAYTTLIAGVLSLGDILNACKLQEEMSTKGFPPNIIIYNVFVDGIAKLGNLEEATELLQKMVGDGLMPDHVTYTSIIHAYLEFGNLKKARELFDEMISKDISPTVVTYTVLIHAHAGKGRLELAHMYFSEMQQKSILPNVITYNALINGLCKYRRINEAYSYFAEMKTRGIIPNKYTYTILINENCDLGNWQEVLRLFKEMLDDGIQPDSFTYSAMLKNLGRDYKSHAIEYLDFILLGDESDEGTAEAKS</sequence>
<evidence type="ECO:0000256" key="5">
    <source>
        <dbReference type="ARBA" id="ARBA00022737"/>
    </source>
</evidence>
<dbReference type="PaxDb" id="4081-Solyc05g008560.1.1"/>
<keyword evidence="7" id="KW-0067">ATP-binding</keyword>
<dbReference type="Pfam" id="PF14629">
    <property type="entry name" value="ORC4_C"/>
    <property type="match status" value="1"/>
</dbReference>
<feature type="repeat" description="PPR" evidence="12">
    <location>
        <begin position="604"/>
        <end position="638"/>
    </location>
</feature>
<comment type="function">
    <text evidence="10">Component of the origin recognition complex (ORC) that binds origins of replication. DNA-binding is ATP-dependent. The specific DNA sequences that define origins of replication have not been identified yet. ORC is required to assemble the pre-replication complex necessary to initiate DNA replication.</text>
</comment>
<dbReference type="InterPro" id="IPR027417">
    <property type="entry name" value="P-loop_NTPase"/>
</dbReference>
<keyword evidence="6" id="KW-0547">Nucleotide-binding</keyword>
<evidence type="ECO:0000259" key="14">
    <source>
        <dbReference type="Pfam" id="PF14629"/>
    </source>
</evidence>
<dbReference type="Gramene" id="Solyc05g008560.2.1">
    <property type="protein sequence ID" value="Solyc05g008560.2.1"/>
    <property type="gene ID" value="Solyc05g008560.2"/>
</dbReference>
<evidence type="ECO:0000256" key="8">
    <source>
        <dbReference type="ARBA" id="ARBA00023125"/>
    </source>
</evidence>
<keyword evidence="9" id="KW-0539">Nucleus</keyword>
<feature type="repeat" description="PPR" evidence="12">
    <location>
        <begin position="884"/>
        <end position="918"/>
    </location>
</feature>
<dbReference type="GO" id="GO:0005524">
    <property type="term" value="F:ATP binding"/>
    <property type="evidence" value="ECO:0007669"/>
    <property type="project" value="UniProtKB-KW"/>
</dbReference>
<dbReference type="Pfam" id="PF13041">
    <property type="entry name" value="PPR_2"/>
    <property type="match status" value="5"/>
</dbReference>
<dbReference type="GO" id="GO:0003677">
    <property type="term" value="F:DNA binding"/>
    <property type="evidence" value="ECO:0007669"/>
    <property type="project" value="UniProtKB-KW"/>
</dbReference>
<evidence type="ECO:0000259" key="13">
    <source>
        <dbReference type="Pfam" id="PF00004"/>
    </source>
</evidence>
<dbReference type="PANTHER" id="PTHR47447:SF28">
    <property type="entry name" value="PENTACOTRIPEPTIDE-REPEAT REGION OF PRORP DOMAIN-CONTAINING PROTEIN"/>
    <property type="match status" value="1"/>
</dbReference>
<dbReference type="AlphaFoldDB" id="A0A3Q7GAX1"/>
<feature type="repeat" description="PPR" evidence="12">
    <location>
        <begin position="779"/>
        <end position="813"/>
    </location>
</feature>
<evidence type="ECO:0000256" key="9">
    <source>
        <dbReference type="ARBA" id="ARBA00023242"/>
    </source>
</evidence>
<reference evidence="15" key="2">
    <citation type="submission" date="2019-01" db="UniProtKB">
        <authorList>
            <consortium name="EnsemblPlants"/>
        </authorList>
    </citation>
    <scope>IDENTIFICATION</scope>
    <source>
        <strain evidence="15">cv. Heinz 1706</strain>
    </source>
</reference>
<evidence type="ECO:0000256" key="1">
    <source>
        <dbReference type="ARBA" id="ARBA00004123"/>
    </source>
</evidence>
<dbReference type="Gene3D" id="3.40.50.300">
    <property type="entry name" value="P-loop containing nucleotide triphosphate hydrolases"/>
    <property type="match status" value="1"/>
</dbReference>
<dbReference type="InterPro" id="IPR032705">
    <property type="entry name" value="ORC4_C"/>
</dbReference>
<dbReference type="PANTHER" id="PTHR47447">
    <property type="entry name" value="OS03G0856100 PROTEIN"/>
    <property type="match status" value="1"/>
</dbReference>
<protein>
    <recommendedName>
        <fullName evidence="11">Origin of replication complex subunit 4</fullName>
    </recommendedName>
</protein>
<feature type="repeat" description="PPR" evidence="12">
    <location>
        <begin position="569"/>
        <end position="603"/>
    </location>
</feature>
<dbReference type="GO" id="GO:0005634">
    <property type="term" value="C:nucleus"/>
    <property type="evidence" value="ECO:0007669"/>
    <property type="project" value="UniProtKB-SubCell"/>
</dbReference>
<name>A0A3Q7GAX1_SOLLC</name>
<accession>A0A3Q7GAX1</accession>
<evidence type="ECO:0000256" key="4">
    <source>
        <dbReference type="ARBA" id="ARBA00022705"/>
    </source>
</evidence>
<feature type="repeat" description="PPR" evidence="12">
    <location>
        <begin position="744"/>
        <end position="778"/>
    </location>
</feature>
<dbReference type="Pfam" id="PF12854">
    <property type="entry name" value="PPR_1"/>
    <property type="match status" value="1"/>
</dbReference>
<comment type="similarity">
    <text evidence="2">Belongs to the ORC4 family.</text>
</comment>
<dbReference type="SUPFAM" id="SSF52540">
    <property type="entry name" value="P-loop containing nucleoside triphosphate hydrolases"/>
    <property type="match status" value="1"/>
</dbReference>
<evidence type="ECO:0000256" key="2">
    <source>
        <dbReference type="ARBA" id="ARBA00005334"/>
    </source>
</evidence>
<comment type="similarity">
    <text evidence="3">Belongs to the PPR family. P subfamily.</text>
</comment>
<reference evidence="15" key="1">
    <citation type="journal article" date="2012" name="Nature">
        <title>The tomato genome sequence provides insights into fleshy fruit evolution.</title>
        <authorList>
            <consortium name="Tomato Genome Consortium"/>
        </authorList>
    </citation>
    <scope>NUCLEOTIDE SEQUENCE [LARGE SCALE GENOMIC DNA]</scope>
    <source>
        <strain evidence="15">cv. Heinz 1706</strain>
    </source>
</reference>
<comment type="subcellular location">
    <subcellularLocation>
        <location evidence="1">Nucleus</location>
    </subcellularLocation>
</comment>
<dbReference type="EnsemblPlants" id="Solyc05g008560.2.1">
    <property type="protein sequence ID" value="Solyc05g008560.2.1"/>
    <property type="gene ID" value="Solyc05g008560.2"/>
</dbReference>
<keyword evidence="4" id="KW-0235">DNA replication</keyword>
<evidence type="ECO:0000256" key="6">
    <source>
        <dbReference type="ARBA" id="ARBA00022741"/>
    </source>
</evidence>
<dbReference type="InterPro" id="IPR002885">
    <property type="entry name" value="PPR_rpt"/>
</dbReference>
<feature type="repeat" description="PPR" evidence="12">
    <location>
        <begin position="639"/>
        <end position="673"/>
    </location>
</feature>
<dbReference type="InterPro" id="IPR011990">
    <property type="entry name" value="TPR-like_helical_dom_sf"/>
</dbReference>
<keyword evidence="8" id="KW-0238">DNA-binding</keyword>
<evidence type="ECO:0000313" key="16">
    <source>
        <dbReference type="Proteomes" id="UP000004994"/>
    </source>
</evidence>
<dbReference type="GO" id="GO:0016887">
    <property type="term" value="F:ATP hydrolysis activity"/>
    <property type="evidence" value="ECO:0007669"/>
    <property type="project" value="InterPro"/>
</dbReference>
<feature type="repeat" description="PPR" evidence="12">
    <location>
        <begin position="954"/>
        <end position="988"/>
    </location>
</feature>
<dbReference type="NCBIfam" id="TIGR00756">
    <property type="entry name" value="PPR"/>
    <property type="match status" value="12"/>
</dbReference>
<dbReference type="FunFam" id="3.40.50.300:FF:001041">
    <property type="entry name" value="Origin of replication complex subunit 4"/>
    <property type="match status" value="1"/>
</dbReference>
<feature type="domain" description="Origin recognition complex subunit 4 C-terminal" evidence="14">
    <location>
        <begin position="217"/>
        <end position="342"/>
    </location>
</feature>
<feature type="repeat" description="PPR" evidence="12">
    <location>
        <begin position="674"/>
        <end position="708"/>
    </location>
</feature>
<dbReference type="Pfam" id="PF13812">
    <property type="entry name" value="PPR_3"/>
    <property type="match status" value="1"/>
</dbReference>
<dbReference type="GO" id="GO:0006260">
    <property type="term" value="P:DNA replication"/>
    <property type="evidence" value="ECO:0007669"/>
    <property type="project" value="UniProtKB-KW"/>
</dbReference>
<feature type="repeat" description="PPR" evidence="12">
    <location>
        <begin position="814"/>
        <end position="848"/>
    </location>
</feature>
<keyword evidence="5" id="KW-0677">Repeat</keyword>
<evidence type="ECO:0000256" key="3">
    <source>
        <dbReference type="ARBA" id="ARBA00007626"/>
    </source>
</evidence>
<organism evidence="15">
    <name type="scientific">Solanum lycopersicum</name>
    <name type="common">Tomato</name>
    <name type="synonym">Lycopersicon esculentum</name>
    <dbReference type="NCBI Taxonomy" id="4081"/>
    <lineage>
        <taxon>Eukaryota</taxon>
        <taxon>Viridiplantae</taxon>
        <taxon>Streptophyta</taxon>
        <taxon>Embryophyta</taxon>
        <taxon>Tracheophyta</taxon>
        <taxon>Spermatophyta</taxon>
        <taxon>Magnoliopsida</taxon>
        <taxon>eudicotyledons</taxon>
        <taxon>Gunneridae</taxon>
        <taxon>Pentapetalae</taxon>
        <taxon>asterids</taxon>
        <taxon>lamiids</taxon>
        <taxon>Solanales</taxon>
        <taxon>Solanaceae</taxon>
        <taxon>Solanoideae</taxon>
        <taxon>Solaneae</taxon>
        <taxon>Solanum</taxon>
        <taxon>Solanum subgen. Lycopersicon</taxon>
    </lineage>
</organism>
<dbReference type="InParanoid" id="A0A3Q7GAX1"/>
<evidence type="ECO:0000313" key="15">
    <source>
        <dbReference type="EnsemblPlants" id="Solyc05g008560.2.1"/>
    </source>
</evidence>
<dbReference type="InterPro" id="IPR003959">
    <property type="entry name" value="ATPase_AAA_core"/>
</dbReference>
<proteinExistence type="inferred from homology"/>
<feature type="repeat" description="PPR" evidence="12">
    <location>
        <begin position="989"/>
        <end position="1023"/>
    </location>
</feature>
<dbReference type="SUPFAM" id="SSF81901">
    <property type="entry name" value="HCP-like"/>
    <property type="match status" value="1"/>
</dbReference>
<feature type="repeat" description="PPR" evidence="12">
    <location>
        <begin position="919"/>
        <end position="953"/>
    </location>
</feature>
<evidence type="ECO:0000256" key="7">
    <source>
        <dbReference type="ARBA" id="ARBA00022840"/>
    </source>
</evidence>
<feature type="repeat" description="PPR" evidence="12">
    <location>
        <begin position="849"/>
        <end position="883"/>
    </location>
</feature>
<evidence type="ECO:0000256" key="10">
    <source>
        <dbReference type="ARBA" id="ARBA00057448"/>
    </source>
</evidence>
<keyword evidence="16" id="KW-1185">Reference proteome</keyword>
<dbReference type="Proteomes" id="UP000004994">
    <property type="component" value="Chromosome 5"/>
</dbReference>
<dbReference type="PROSITE" id="PS51375">
    <property type="entry name" value="PPR"/>
    <property type="match status" value="13"/>
</dbReference>
<dbReference type="Gene3D" id="1.25.40.10">
    <property type="entry name" value="Tetratricopeptide repeat domain"/>
    <property type="match status" value="6"/>
</dbReference>
<evidence type="ECO:0000256" key="12">
    <source>
        <dbReference type="PROSITE-ProRule" id="PRU00708"/>
    </source>
</evidence>
<dbReference type="Pfam" id="PF00004">
    <property type="entry name" value="AAA"/>
    <property type="match status" value="1"/>
</dbReference>